<evidence type="ECO:0000313" key="1">
    <source>
        <dbReference type="EMBL" id="EAR26905.1"/>
    </source>
</evidence>
<gene>
    <name evidence="1" type="ORF">PTD2_10003</name>
</gene>
<dbReference type="HOGENOM" id="CLU_3156910_0_0_6"/>
<evidence type="ECO:0000313" key="2">
    <source>
        <dbReference type="Proteomes" id="UP000006201"/>
    </source>
</evidence>
<proteinExistence type="predicted"/>
<reference evidence="1 2" key="1">
    <citation type="submission" date="2006-02" db="EMBL/GenBank/DDBJ databases">
        <authorList>
            <person name="Moran M.A."/>
            <person name="Kjelleberg S."/>
            <person name="Egan S."/>
            <person name="Saunders N."/>
            <person name="Thomas T."/>
            <person name="Ferriera S."/>
            <person name="Johnson J."/>
            <person name="Kravitz S."/>
            <person name="Halpern A."/>
            <person name="Remington K."/>
            <person name="Beeson K."/>
            <person name="Tran B."/>
            <person name="Rogers Y.-H."/>
            <person name="Friedman R."/>
            <person name="Venter J.C."/>
        </authorList>
    </citation>
    <scope>NUCLEOTIDE SEQUENCE [LARGE SCALE GENOMIC DNA]</scope>
    <source>
        <strain evidence="1 2">D2</strain>
    </source>
</reference>
<comment type="caution">
    <text evidence="1">The sequence shown here is derived from an EMBL/GenBank/DDBJ whole genome shotgun (WGS) entry which is preliminary data.</text>
</comment>
<keyword evidence="2" id="KW-1185">Reference proteome</keyword>
<dbReference type="AlphaFoldDB" id="A4CE93"/>
<dbReference type="Proteomes" id="UP000006201">
    <property type="component" value="Unassembled WGS sequence"/>
</dbReference>
<accession>A4CE93</accession>
<protein>
    <submittedName>
        <fullName evidence="1">Uncharacterized protein</fullName>
    </submittedName>
</protein>
<name>A4CE93_9GAMM</name>
<dbReference type="EMBL" id="AAOH01000008">
    <property type="protein sequence ID" value="EAR26905.1"/>
    <property type="molecule type" value="Genomic_DNA"/>
</dbReference>
<sequence>MVANLTNLLATLLISVTVDMKPKSPYGLFLWQLISNDSLILLKLLQWF</sequence>
<organism evidence="1 2">
    <name type="scientific">Pseudoalteromonas tunicata D2</name>
    <dbReference type="NCBI Taxonomy" id="87626"/>
    <lineage>
        <taxon>Bacteria</taxon>
        <taxon>Pseudomonadati</taxon>
        <taxon>Pseudomonadota</taxon>
        <taxon>Gammaproteobacteria</taxon>
        <taxon>Alteromonadales</taxon>
        <taxon>Pseudoalteromonadaceae</taxon>
        <taxon>Pseudoalteromonas</taxon>
    </lineage>
</organism>